<reference evidence="3" key="1">
    <citation type="submission" date="2023-01" db="EMBL/GenBank/DDBJ databases">
        <title>Key to firefly adult light organ development and bioluminescence: homeobox transcription factors regulate luciferase expression and transportation to peroxisome.</title>
        <authorList>
            <person name="Fu X."/>
        </authorList>
    </citation>
    <scope>NUCLEOTIDE SEQUENCE [LARGE SCALE GENOMIC DNA]</scope>
</reference>
<comment type="caution">
    <text evidence="2">The sequence shown here is derived from an EMBL/GenBank/DDBJ whole genome shotgun (WGS) entry which is preliminary data.</text>
</comment>
<keyword evidence="3" id="KW-1185">Reference proteome</keyword>
<accession>A0AAN7SLP1</accession>
<name>A0AAN7SLP1_9COLE</name>
<dbReference type="PANTHER" id="PTHR31649">
    <property type="entry name" value="AGAP009604-PA"/>
    <property type="match status" value="1"/>
</dbReference>
<evidence type="ECO:0000256" key="1">
    <source>
        <dbReference type="SAM" id="SignalP"/>
    </source>
</evidence>
<feature type="chain" id="PRO_5043007871" evidence="1">
    <location>
        <begin position="17"/>
        <end position="186"/>
    </location>
</feature>
<dbReference type="EMBL" id="JARPUR010000006">
    <property type="protein sequence ID" value="KAK4874258.1"/>
    <property type="molecule type" value="Genomic_DNA"/>
</dbReference>
<dbReference type="PANTHER" id="PTHR31649:SF10">
    <property type="entry name" value="IP19903P-RELATED"/>
    <property type="match status" value="1"/>
</dbReference>
<proteinExistence type="predicted"/>
<dbReference type="AlphaFoldDB" id="A0AAN7SLP1"/>
<sequence length="186" mass="20817">MKSIALFLVILSSYDAFKIVQAFLSDHYWREFNGLLPTDAIPGGVEESGDITYIGQFSIVAEYNTDIASIHTIVATLYKGKDRAVAPYRGHTIYSNETSNLKVLCAGNMGRYKWFNPKSLFAPNCRFVIGGNEDGIHLYIGKATQGREKLTGKVFSDTSFHTTKLVTPYQGGEMTYDSYEILTFCY</sequence>
<dbReference type="Pfam" id="PF11901">
    <property type="entry name" value="DM9"/>
    <property type="match status" value="1"/>
</dbReference>
<organism evidence="2 3">
    <name type="scientific">Aquatica leii</name>
    <dbReference type="NCBI Taxonomy" id="1421715"/>
    <lineage>
        <taxon>Eukaryota</taxon>
        <taxon>Metazoa</taxon>
        <taxon>Ecdysozoa</taxon>
        <taxon>Arthropoda</taxon>
        <taxon>Hexapoda</taxon>
        <taxon>Insecta</taxon>
        <taxon>Pterygota</taxon>
        <taxon>Neoptera</taxon>
        <taxon>Endopterygota</taxon>
        <taxon>Coleoptera</taxon>
        <taxon>Polyphaga</taxon>
        <taxon>Elateriformia</taxon>
        <taxon>Elateroidea</taxon>
        <taxon>Lampyridae</taxon>
        <taxon>Luciolinae</taxon>
        <taxon>Aquatica</taxon>
    </lineage>
</organism>
<evidence type="ECO:0000313" key="2">
    <source>
        <dbReference type="EMBL" id="KAK4874258.1"/>
    </source>
</evidence>
<gene>
    <name evidence="2" type="ORF">RN001_013618</name>
</gene>
<dbReference type="InterPro" id="IPR006616">
    <property type="entry name" value="DM9_repeat"/>
</dbReference>
<protein>
    <submittedName>
        <fullName evidence="2">Uncharacterized protein</fullName>
    </submittedName>
</protein>
<dbReference type="Proteomes" id="UP001353858">
    <property type="component" value="Unassembled WGS sequence"/>
</dbReference>
<evidence type="ECO:0000313" key="3">
    <source>
        <dbReference type="Proteomes" id="UP001353858"/>
    </source>
</evidence>
<keyword evidence="1" id="KW-0732">Signal</keyword>
<feature type="signal peptide" evidence="1">
    <location>
        <begin position="1"/>
        <end position="16"/>
    </location>
</feature>